<dbReference type="GO" id="GO:0015031">
    <property type="term" value="P:protein transport"/>
    <property type="evidence" value="ECO:0007669"/>
    <property type="project" value="UniProtKB-KW"/>
</dbReference>
<keyword evidence="10" id="KW-1006">Bacterial flagellum protein export</keyword>
<evidence type="ECO:0000256" key="4">
    <source>
        <dbReference type="ARBA" id="ARBA00022448"/>
    </source>
</evidence>
<keyword evidence="12" id="KW-0969">Cilium</keyword>
<accession>A0A923RUJ1</accession>
<evidence type="ECO:0000256" key="8">
    <source>
        <dbReference type="ARBA" id="ARBA00022927"/>
    </source>
</evidence>
<dbReference type="GO" id="GO:0071973">
    <property type="term" value="P:bacterial-type flagellum-dependent cell motility"/>
    <property type="evidence" value="ECO:0007669"/>
    <property type="project" value="InterPro"/>
</dbReference>
<protein>
    <recommendedName>
        <fullName evidence="3">Flagellar FliJ protein</fullName>
    </recommendedName>
</protein>
<evidence type="ECO:0000256" key="7">
    <source>
        <dbReference type="ARBA" id="ARBA00022795"/>
    </source>
</evidence>
<dbReference type="GO" id="GO:0044781">
    <property type="term" value="P:bacterial-type flagellum organization"/>
    <property type="evidence" value="ECO:0007669"/>
    <property type="project" value="UniProtKB-KW"/>
</dbReference>
<comment type="caution">
    <text evidence="12">The sequence shown here is derived from an EMBL/GenBank/DDBJ whole genome shotgun (WGS) entry which is preliminary data.</text>
</comment>
<name>A0A923RUJ1_9FIRM</name>
<dbReference type="NCBIfam" id="TIGR02473">
    <property type="entry name" value="flagell_FliJ"/>
    <property type="match status" value="1"/>
</dbReference>
<evidence type="ECO:0000256" key="1">
    <source>
        <dbReference type="ARBA" id="ARBA00004413"/>
    </source>
</evidence>
<comment type="subcellular location">
    <subcellularLocation>
        <location evidence="1">Cell membrane</location>
        <topology evidence="1">Peripheral membrane protein</topology>
        <orientation evidence="1">Cytoplasmic side</orientation>
    </subcellularLocation>
</comment>
<keyword evidence="13" id="KW-1185">Reference proteome</keyword>
<dbReference type="GO" id="GO:0006935">
    <property type="term" value="P:chemotaxis"/>
    <property type="evidence" value="ECO:0007669"/>
    <property type="project" value="UniProtKB-KW"/>
</dbReference>
<gene>
    <name evidence="12" type="primary">fliJ</name>
    <name evidence="12" type="ORF">H8S17_03530</name>
</gene>
<keyword evidence="4" id="KW-0813">Transport</keyword>
<dbReference type="Gene3D" id="1.10.287.1700">
    <property type="match status" value="1"/>
</dbReference>
<dbReference type="Pfam" id="PF02050">
    <property type="entry name" value="FliJ"/>
    <property type="match status" value="1"/>
</dbReference>
<organism evidence="12 13">
    <name type="scientific">Roseburia zhanii</name>
    <dbReference type="NCBI Taxonomy" id="2763064"/>
    <lineage>
        <taxon>Bacteria</taxon>
        <taxon>Bacillati</taxon>
        <taxon>Bacillota</taxon>
        <taxon>Clostridia</taxon>
        <taxon>Lachnospirales</taxon>
        <taxon>Lachnospiraceae</taxon>
        <taxon>Roseburia</taxon>
    </lineage>
</organism>
<evidence type="ECO:0000256" key="2">
    <source>
        <dbReference type="ARBA" id="ARBA00010004"/>
    </source>
</evidence>
<keyword evidence="12" id="KW-0966">Cell projection</keyword>
<dbReference type="GO" id="GO:0009288">
    <property type="term" value="C:bacterial-type flagellum"/>
    <property type="evidence" value="ECO:0007669"/>
    <property type="project" value="InterPro"/>
</dbReference>
<dbReference type="AlphaFoldDB" id="A0A923RUJ1"/>
<keyword evidence="11" id="KW-0175">Coiled coil</keyword>
<evidence type="ECO:0000256" key="6">
    <source>
        <dbReference type="ARBA" id="ARBA00022500"/>
    </source>
</evidence>
<evidence type="ECO:0000256" key="11">
    <source>
        <dbReference type="SAM" id="Coils"/>
    </source>
</evidence>
<keyword evidence="9" id="KW-0472">Membrane</keyword>
<dbReference type="RefSeq" id="WP_178051615.1">
    <property type="nucleotide sequence ID" value="NZ_JACOPH010000002.1"/>
</dbReference>
<evidence type="ECO:0000256" key="9">
    <source>
        <dbReference type="ARBA" id="ARBA00023136"/>
    </source>
</evidence>
<proteinExistence type="inferred from homology"/>
<keyword evidence="8" id="KW-0653">Protein transport</keyword>
<sequence>MAGFHYKLQSVLDIKQKLESQEKIAFSLAAGKLQEEQEKLQNLMIQKASYDRQARKLVEGKIDILEINTCRRAVETMKTRIRTQMLEVHKAEKQLEEVRLRLKEVMIERKTYEKLREKKFEEFKQQLLYEENKEVDELVSYTYHREER</sequence>
<evidence type="ECO:0000256" key="10">
    <source>
        <dbReference type="ARBA" id="ARBA00023225"/>
    </source>
</evidence>
<dbReference type="InterPro" id="IPR053716">
    <property type="entry name" value="Flag_assembly_chemotaxis_eff"/>
</dbReference>
<evidence type="ECO:0000256" key="5">
    <source>
        <dbReference type="ARBA" id="ARBA00022475"/>
    </source>
</evidence>
<feature type="coiled-coil region" evidence="11">
    <location>
        <begin position="81"/>
        <end position="115"/>
    </location>
</feature>
<keyword evidence="6" id="KW-0145">Chemotaxis</keyword>
<keyword evidence="5" id="KW-1003">Cell membrane</keyword>
<evidence type="ECO:0000313" key="13">
    <source>
        <dbReference type="Proteomes" id="UP000606720"/>
    </source>
</evidence>
<reference evidence="12" key="1">
    <citation type="submission" date="2020-08" db="EMBL/GenBank/DDBJ databases">
        <title>Genome public.</title>
        <authorList>
            <person name="Liu C."/>
            <person name="Sun Q."/>
        </authorList>
    </citation>
    <scope>NUCLEOTIDE SEQUENCE</scope>
    <source>
        <strain evidence="12">BX1005</strain>
    </source>
</reference>
<evidence type="ECO:0000256" key="3">
    <source>
        <dbReference type="ARBA" id="ARBA00020392"/>
    </source>
</evidence>
<dbReference type="GO" id="GO:0005886">
    <property type="term" value="C:plasma membrane"/>
    <property type="evidence" value="ECO:0007669"/>
    <property type="project" value="UniProtKB-SubCell"/>
</dbReference>
<dbReference type="EMBL" id="JACOPH010000002">
    <property type="protein sequence ID" value="MBC5713289.1"/>
    <property type="molecule type" value="Genomic_DNA"/>
</dbReference>
<keyword evidence="12" id="KW-0282">Flagellum</keyword>
<dbReference type="InterPro" id="IPR012823">
    <property type="entry name" value="Flagell_FliJ"/>
</dbReference>
<keyword evidence="7" id="KW-1005">Bacterial flagellum biogenesis</keyword>
<dbReference type="Proteomes" id="UP000606720">
    <property type="component" value="Unassembled WGS sequence"/>
</dbReference>
<evidence type="ECO:0000313" key="12">
    <source>
        <dbReference type="EMBL" id="MBC5713289.1"/>
    </source>
</evidence>
<comment type="similarity">
    <text evidence="2">Belongs to the FliJ family.</text>
</comment>